<feature type="compositionally biased region" description="Basic and acidic residues" evidence="1">
    <location>
        <begin position="364"/>
        <end position="375"/>
    </location>
</feature>
<proteinExistence type="predicted"/>
<accession>A0ABP0VDH4</accession>
<reference evidence="2" key="1">
    <citation type="submission" date="2024-02" db="EMBL/GenBank/DDBJ databases">
        <authorList>
            <consortium name="ELIXIR-Norway"/>
            <consortium name="Elixir Norway"/>
        </authorList>
    </citation>
    <scope>NUCLEOTIDE SEQUENCE</scope>
</reference>
<feature type="compositionally biased region" description="Acidic residues" evidence="1">
    <location>
        <begin position="78"/>
        <end position="93"/>
    </location>
</feature>
<keyword evidence="3" id="KW-1185">Reference proteome</keyword>
<feature type="region of interest" description="Disordered" evidence="1">
    <location>
        <begin position="56"/>
        <end position="137"/>
    </location>
</feature>
<comment type="caution">
    <text evidence="2">The sequence shown here is derived from an EMBL/GenBank/DDBJ whole genome shotgun (WGS) entry which is preliminary data.</text>
</comment>
<name>A0ABP0VDH4_9BRYO</name>
<feature type="compositionally biased region" description="Polar residues" evidence="1">
    <location>
        <begin position="119"/>
        <end position="137"/>
    </location>
</feature>
<feature type="compositionally biased region" description="Basic and acidic residues" evidence="1">
    <location>
        <begin position="56"/>
        <end position="77"/>
    </location>
</feature>
<evidence type="ECO:0000313" key="3">
    <source>
        <dbReference type="Proteomes" id="UP001497444"/>
    </source>
</evidence>
<feature type="region of interest" description="Disordered" evidence="1">
    <location>
        <begin position="332"/>
        <end position="380"/>
    </location>
</feature>
<evidence type="ECO:0000313" key="2">
    <source>
        <dbReference type="EMBL" id="CAK9252486.1"/>
    </source>
</evidence>
<feature type="region of interest" description="Disordered" evidence="1">
    <location>
        <begin position="221"/>
        <end position="244"/>
    </location>
</feature>
<gene>
    <name evidence="2" type="ORF">CSSPJE1EN1_LOCUS27864</name>
</gene>
<dbReference type="Proteomes" id="UP001497444">
    <property type="component" value="Unassembled WGS sequence"/>
</dbReference>
<feature type="compositionally biased region" description="Basic and acidic residues" evidence="1">
    <location>
        <begin position="97"/>
        <end position="110"/>
    </location>
</feature>
<sequence length="450" mass="50149">MIESQQLSPSEAEVLIEMVRAQNEYGLAAFEIYAEDHDISELPDTLVCEAGGEESRIRSKNDVITKEQTEALTTEKDQENDEEENDEVGDENEGYIFDEKDYGREKEKDTTPCAPPSTPMTTNKTTAGSVTSAESNRAVKTTNHTASAAASANANANTSVGPQIVNRKNAATVAADNVMDRKQVELSHHHRIVQSCRYKWPRFKATRDFDTFIEDIIDLPKGQKPESTSSTGAASAAASGTSDTFSVPRNQRAIIDILANFREVFATGEPRDDTARTIRHAEHPEEQRRDNGLFLVLPVGGENLMKVDGYSEANEDDDNDMRRALDEYLNDDYEETEHNGKGTQVVEECNDEEESEEDDEDDKNYERDPADDNDPKPAWLTSEVARNHIFPVLVSEMMKEKILNETEGNSILRLFQQGNASVSSALDRYDSDHDMSELVDTLQGLAFTFG</sequence>
<evidence type="ECO:0000256" key="1">
    <source>
        <dbReference type="SAM" id="MobiDB-lite"/>
    </source>
</evidence>
<protein>
    <submittedName>
        <fullName evidence="2">Uncharacterized protein</fullName>
    </submittedName>
</protein>
<feature type="compositionally biased region" description="Acidic residues" evidence="1">
    <location>
        <begin position="348"/>
        <end position="363"/>
    </location>
</feature>
<dbReference type="EMBL" id="CAXAQS010000638">
    <property type="protein sequence ID" value="CAK9252486.1"/>
    <property type="molecule type" value="Genomic_DNA"/>
</dbReference>
<organism evidence="2 3">
    <name type="scientific">Sphagnum jensenii</name>
    <dbReference type="NCBI Taxonomy" id="128206"/>
    <lineage>
        <taxon>Eukaryota</taxon>
        <taxon>Viridiplantae</taxon>
        <taxon>Streptophyta</taxon>
        <taxon>Embryophyta</taxon>
        <taxon>Bryophyta</taxon>
        <taxon>Sphagnophytina</taxon>
        <taxon>Sphagnopsida</taxon>
        <taxon>Sphagnales</taxon>
        <taxon>Sphagnaceae</taxon>
        <taxon>Sphagnum</taxon>
    </lineage>
</organism>
<feature type="compositionally biased region" description="Low complexity" evidence="1">
    <location>
        <begin position="227"/>
        <end position="242"/>
    </location>
</feature>